<dbReference type="PROSITE" id="PS51186">
    <property type="entry name" value="GNAT"/>
    <property type="match status" value="1"/>
</dbReference>
<gene>
    <name evidence="2" type="ORF">RIF29_37632</name>
</gene>
<evidence type="ECO:0000259" key="1">
    <source>
        <dbReference type="PROSITE" id="PS51186"/>
    </source>
</evidence>
<evidence type="ECO:0000313" key="3">
    <source>
        <dbReference type="Proteomes" id="UP001372338"/>
    </source>
</evidence>
<name>A0AAN9EET6_CROPI</name>
<dbReference type="Gene3D" id="3.40.630.30">
    <property type="match status" value="1"/>
</dbReference>
<reference evidence="2 3" key="1">
    <citation type="submission" date="2024-01" db="EMBL/GenBank/DDBJ databases">
        <title>The genomes of 5 underutilized Papilionoideae crops provide insights into root nodulation and disease resistanc.</title>
        <authorList>
            <person name="Yuan L."/>
        </authorList>
    </citation>
    <scope>NUCLEOTIDE SEQUENCE [LARGE SCALE GENOMIC DNA]</scope>
    <source>
        <strain evidence="2">ZHUSHIDOU_FW_LH</strain>
        <tissue evidence="2">Leaf</tissue>
    </source>
</reference>
<protein>
    <recommendedName>
        <fullName evidence="1">N-acetyltransferase domain-containing protein</fullName>
    </recommendedName>
</protein>
<accession>A0AAN9EET6</accession>
<dbReference type="AlphaFoldDB" id="A0AAN9EET6"/>
<dbReference type="InterPro" id="IPR016181">
    <property type="entry name" value="Acyl_CoA_acyltransferase"/>
</dbReference>
<dbReference type="PANTHER" id="PTHR46067:SF27">
    <property type="entry name" value="ACYL-COA N-ACYLTRANSFERASES (NAT) SUPERFAMILY PROTEIN"/>
    <property type="match status" value="1"/>
</dbReference>
<sequence>MMMEGTTIDLTQISLRTLQLSDLDDLMVWTSDEKVAKFCTWEPYNNKEEGINFIENIAAKFLWCKAICLKDQAIGCISLTSYSEHDKSRDKCVELGYVLGSKYWGKGIVTEAVKQAVKAAFTEFPHLERVEALVDVENVGSQRVLEKAGFQREGVLRKYLFIKGKNRDMVMFSVLLTDPRVLTCLFGKCQLS</sequence>
<organism evidence="2 3">
    <name type="scientific">Crotalaria pallida</name>
    <name type="common">Smooth rattlebox</name>
    <name type="synonym">Crotalaria striata</name>
    <dbReference type="NCBI Taxonomy" id="3830"/>
    <lineage>
        <taxon>Eukaryota</taxon>
        <taxon>Viridiplantae</taxon>
        <taxon>Streptophyta</taxon>
        <taxon>Embryophyta</taxon>
        <taxon>Tracheophyta</taxon>
        <taxon>Spermatophyta</taxon>
        <taxon>Magnoliopsida</taxon>
        <taxon>eudicotyledons</taxon>
        <taxon>Gunneridae</taxon>
        <taxon>Pentapetalae</taxon>
        <taxon>rosids</taxon>
        <taxon>fabids</taxon>
        <taxon>Fabales</taxon>
        <taxon>Fabaceae</taxon>
        <taxon>Papilionoideae</taxon>
        <taxon>50 kb inversion clade</taxon>
        <taxon>genistoids sensu lato</taxon>
        <taxon>core genistoids</taxon>
        <taxon>Crotalarieae</taxon>
        <taxon>Crotalaria</taxon>
    </lineage>
</organism>
<keyword evidence="3" id="KW-1185">Reference proteome</keyword>
<evidence type="ECO:0000313" key="2">
    <source>
        <dbReference type="EMBL" id="KAK7253154.1"/>
    </source>
</evidence>
<dbReference type="PANTHER" id="PTHR46067">
    <property type="entry name" value="ACYL-COA N-ACYLTRANSFERASES (NAT) SUPERFAMILY PROTEIN"/>
    <property type="match status" value="1"/>
</dbReference>
<dbReference type="EMBL" id="JAYWIO010000007">
    <property type="protein sequence ID" value="KAK7253154.1"/>
    <property type="molecule type" value="Genomic_DNA"/>
</dbReference>
<dbReference type="SUPFAM" id="SSF55729">
    <property type="entry name" value="Acyl-CoA N-acyltransferases (Nat)"/>
    <property type="match status" value="1"/>
</dbReference>
<comment type="caution">
    <text evidence="2">The sequence shown here is derived from an EMBL/GenBank/DDBJ whole genome shotgun (WGS) entry which is preliminary data.</text>
</comment>
<dbReference type="InterPro" id="IPR000182">
    <property type="entry name" value="GNAT_dom"/>
</dbReference>
<dbReference type="Pfam" id="PF13302">
    <property type="entry name" value="Acetyltransf_3"/>
    <property type="match status" value="1"/>
</dbReference>
<dbReference type="GO" id="GO:0016747">
    <property type="term" value="F:acyltransferase activity, transferring groups other than amino-acyl groups"/>
    <property type="evidence" value="ECO:0007669"/>
    <property type="project" value="InterPro"/>
</dbReference>
<proteinExistence type="predicted"/>
<feature type="domain" description="N-acetyltransferase" evidence="1">
    <location>
        <begin position="13"/>
        <end position="168"/>
    </location>
</feature>
<dbReference type="Proteomes" id="UP001372338">
    <property type="component" value="Unassembled WGS sequence"/>
</dbReference>